<evidence type="ECO:0000313" key="2">
    <source>
        <dbReference type="EMBL" id="TGG76725.1"/>
    </source>
</evidence>
<dbReference type="Gene3D" id="3.40.50.150">
    <property type="entry name" value="Vaccinia Virus protein VP39"/>
    <property type="match status" value="1"/>
</dbReference>
<feature type="domain" description="Methyltransferase small" evidence="1">
    <location>
        <begin position="221"/>
        <end position="335"/>
    </location>
</feature>
<dbReference type="PROSITE" id="PS00092">
    <property type="entry name" value="N6_MTASE"/>
    <property type="match status" value="1"/>
</dbReference>
<gene>
    <name evidence="2" type="ORF">D8771_29570</name>
</gene>
<dbReference type="CDD" id="cd02440">
    <property type="entry name" value="AdoMet_MTases"/>
    <property type="match status" value="1"/>
</dbReference>
<dbReference type="SUPFAM" id="SSF53335">
    <property type="entry name" value="S-adenosyl-L-methionine-dependent methyltransferases"/>
    <property type="match status" value="1"/>
</dbReference>
<dbReference type="AlphaFoldDB" id="A0A8H1L3V0"/>
<proteinExistence type="predicted"/>
<organism evidence="2 3">
    <name type="scientific">Streptomyces albus</name>
    <dbReference type="NCBI Taxonomy" id="1888"/>
    <lineage>
        <taxon>Bacteria</taxon>
        <taxon>Bacillati</taxon>
        <taxon>Actinomycetota</taxon>
        <taxon>Actinomycetes</taxon>
        <taxon>Kitasatosporales</taxon>
        <taxon>Streptomycetaceae</taxon>
        <taxon>Streptomyces</taxon>
    </lineage>
</organism>
<dbReference type="Proteomes" id="UP000298111">
    <property type="component" value="Unassembled WGS sequence"/>
</dbReference>
<dbReference type="InterPro" id="IPR007848">
    <property type="entry name" value="Small_mtfrase_dom"/>
</dbReference>
<dbReference type="InterPro" id="IPR002052">
    <property type="entry name" value="DNA_methylase_N6_adenine_CS"/>
</dbReference>
<dbReference type="PANTHER" id="PTHR18895">
    <property type="entry name" value="HEMK METHYLTRANSFERASE"/>
    <property type="match status" value="1"/>
</dbReference>
<keyword evidence="2" id="KW-0808">Transferase</keyword>
<dbReference type="RefSeq" id="WP_031028922.1">
    <property type="nucleotide sequence ID" value="NZ_CP103060.1"/>
</dbReference>
<name>A0A8H1L3V0_9ACTN</name>
<protein>
    <submittedName>
        <fullName evidence="2">Class I SAM-dependent methyltransferase</fullName>
    </submittedName>
</protein>
<accession>A0A8H1L3V0</accession>
<dbReference type="GO" id="GO:0036009">
    <property type="term" value="F:protein-glutamine N-methyltransferase activity"/>
    <property type="evidence" value="ECO:0007669"/>
    <property type="project" value="TreeGrafter"/>
</dbReference>
<dbReference type="GO" id="GO:0032259">
    <property type="term" value="P:methylation"/>
    <property type="evidence" value="ECO:0007669"/>
    <property type="project" value="UniProtKB-KW"/>
</dbReference>
<dbReference type="Pfam" id="PF05175">
    <property type="entry name" value="MTS"/>
    <property type="match status" value="1"/>
</dbReference>
<dbReference type="EMBL" id="RCIY01000103">
    <property type="protein sequence ID" value="TGG76725.1"/>
    <property type="molecule type" value="Genomic_DNA"/>
</dbReference>
<comment type="caution">
    <text evidence="2">The sequence shown here is derived from an EMBL/GenBank/DDBJ whole genome shotgun (WGS) entry which is preliminary data.</text>
</comment>
<evidence type="ECO:0000313" key="3">
    <source>
        <dbReference type="Proteomes" id="UP000298111"/>
    </source>
</evidence>
<dbReference type="GeneID" id="75181429"/>
<dbReference type="GO" id="GO:0003676">
    <property type="term" value="F:nucleic acid binding"/>
    <property type="evidence" value="ECO:0007669"/>
    <property type="project" value="InterPro"/>
</dbReference>
<reference evidence="2 3" key="1">
    <citation type="submission" date="2018-10" db="EMBL/GenBank/DDBJ databases">
        <title>Isolation of pseudouridimycin from Streptomyces albus DSM 40763.</title>
        <authorList>
            <person name="Rosenqvist P."/>
            <person name="Metsae-Ketelae M."/>
            <person name="Virta P."/>
        </authorList>
    </citation>
    <scope>NUCLEOTIDE SEQUENCE [LARGE SCALE GENOMIC DNA]</scope>
    <source>
        <strain evidence="2 3">DSM 40763</strain>
    </source>
</reference>
<dbReference type="InterPro" id="IPR050320">
    <property type="entry name" value="N5-glutamine_MTase"/>
</dbReference>
<sequence>MDAGTEAAQTVGWDEDGVRRTAAWRSGSGARPPKRVAPADDRMAADIAYKLVCEGTALLWRGDYHGARQLLAALGRRVDRKPPKRGATARETFHLHRQARSRRARVLGMLLVPLETTPDGSYTVPLRRAPDVGEACTEAYGPAAGPAGACTLVALRELQGVIGAHEWRRKGVPVEALGGDRVHPYYGVFSPVRGEYVDLVARAPLPVPEDGAEAGPERLTAFDIGTGTGVLAAVLARRGVGRVTATDLGERALACARENVAGLGVAGTVEVVRADLFPPEEAGRADVIVCNPPWVPAKPTSVLETAVYDPDSRMLRGFLAGLAQRLAPGGEGWLILSDLAEHLGLRPREQLLEWVAEAGLTVAGRLDARPVHSRATDPAAPLHAARAAETTSLWRLRPAHTPQ</sequence>
<dbReference type="PANTHER" id="PTHR18895:SF74">
    <property type="entry name" value="MTRF1L RELEASE FACTOR GLUTAMINE METHYLTRANSFERASE"/>
    <property type="match status" value="1"/>
</dbReference>
<keyword evidence="2" id="KW-0489">Methyltransferase</keyword>
<evidence type="ECO:0000259" key="1">
    <source>
        <dbReference type="Pfam" id="PF05175"/>
    </source>
</evidence>
<dbReference type="InterPro" id="IPR029063">
    <property type="entry name" value="SAM-dependent_MTases_sf"/>
</dbReference>